<proteinExistence type="predicted"/>
<evidence type="ECO:0000313" key="2">
    <source>
        <dbReference type="Proteomes" id="UP001374579"/>
    </source>
</evidence>
<organism evidence="1 2">
    <name type="scientific">Littorina saxatilis</name>
    <dbReference type="NCBI Taxonomy" id="31220"/>
    <lineage>
        <taxon>Eukaryota</taxon>
        <taxon>Metazoa</taxon>
        <taxon>Spiralia</taxon>
        <taxon>Lophotrochozoa</taxon>
        <taxon>Mollusca</taxon>
        <taxon>Gastropoda</taxon>
        <taxon>Caenogastropoda</taxon>
        <taxon>Littorinimorpha</taxon>
        <taxon>Littorinoidea</taxon>
        <taxon>Littorinidae</taxon>
        <taxon>Littorina</taxon>
    </lineage>
</organism>
<gene>
    <name evidence="1" type="ORF">V1264_020561</name>
</gene>
<dbReference type="EMBL" id="JBAMIC010000010">
    <property type="protein sequence ID" value="KAK7102326.1"/>
    <property type="molecule type" value="Genomic_DNA"/>
</dbReference>
<evidence type="ECO:0000313" key="1">
    <source>
        <dbReference type="EMBL" id="KAK7102326.1"/>
    </source>
</evidence>
<name>A0AAN9BAB5_9CAEN</name>
<keyword evidence="2" id="KW-1185">Reference proteome</keyword>
<comment type="caution">
    <text evidence="1">The sequence shown here is derived from an EMBL/GenBank/DDBJ whole genome shotgun (WGS) entry which is preliminary data.</text>
</comment>
<evidence type="ECO:0008006" key="3">
    <source>
        <dbReference type="Google" id="ProtNLM"/>
    </source>
</evidence>
<dbReference type="Proteomes" id="UP001374579">
    <property type="component" value="Unassembled WGS sequence"/>
</dbReference>
<dbReference type="AlphaFoldDB" id="A0AAN9BAB5"/>
<accession>A0AAN9BAB5</accession>
<reference evidence="1 2" key="1">
    <citation type="submission" date="2024-02" db="EMBL/GenBank/DDBJ databases">
        <title>Chromosome-scale genome assembly of the rough periwinkle Littorina saxatilis.</title>
        <authorList>
            <person name="De Jode A."/>
            <person name="Faria R."/>
            <person name="Formenti G."/>
            <person name="Sims Y."/>
            <person name="Smith T.P."/>
            <person name="Tracey A."/>
            <person name="Wood J.M.D."/>
            <person name="Zagrodzka Z.B."/>
            <person name="Johannesson K."/>
            <person name="Butlin R.K."/>
            <person name="Leder E.H."/>
        </authorList>
    </citation>
    <scope>NUCLEOTIDE SEQUENCE [LARGE SCALE GENOMIC DNA]</scope>
    <source>
        <strain evidence="1">Snail1</strain>
        <tissue evidence="1">Muscle</tissue>
    </source>
</reference>
<sequence>MVRIRKLSGPRKLLVLAVLSFSTTIVLLRISRMHASRDRCAETLTLTSAHTLRSAIINKCALPLLTLFSTWSDKGDTELTRKLTLRNWQQLKPYVVPVLFSNSVTLRAQAEQWGWFSMPVSNSPIGVPVLKHMYRDAMERFNTTLYAYANGDILFTDSLVDTLLAVLTSPALPSDSQALPSDSQALLVIGRRTNVNFVTDEESATLQNVSRVGRRGKLFIPDSQDYFITNRRFPWQSIPEFVVGRIAYDSWLTATSVTSNDITVVDATKTLLAVHQTVKAGNWAGFSHSNKHYNWRKVEKKKFQRLIRKHLHQTTCASWKTVKATRQGNITVTKRSHHEIKKANCLF</sequence>
<protein>
    <recommendedName>
        <fullName evidence="3">Nucleotide-diphospho-sugar transferase domain-containing protein</fullName>
    </recommendedName>
</protein>